<organism evidence="3 4">
    <name type="scientific">Kwoniella heveanensis BCC8398</name>
    <dbReference type="NCBI Taxonomy" id="1296120"/>
    <lineage>
        <taxon>Eukaryota</taxon>
        <taxon>Fungi</taxon>
        <taxon>Dikarya</taxon>
        <taxon>Basidiomycota</taxon>
        <taxon>Agaricomycotina</taxon>
        <taxon>Tremellomycetes</taxon>
        <taxon>Tremellales</taxon>
        <taxon>Cryptococcaceae</taxon>
        <taxon>Kwoniella</taxon>
    </lineage>
</organism>
<feature type="compositionally biased region" description="Basic and acidic residues" evidence="1">
    <location>
        <begin position="306"/>
        <end position="315"/>
    </location>
</feature>
<feature type="compositionally biased region" description="Low complexity" evidence="1">
    <location>
        <begin position="381"/>
        <end position="400"/>
    </location>
</feature>
<dbReference type="Gene3D" id="1.10.472.80">
    <property type="entry name" value="Ypt/Rab-GAP domain of gyp1p, domain 3"/>
    <property type="match status" value="1"/>
</dbReference>
<evidence type="ECO:0000313" key="4">
    <source>
        <dbReference type="Proteomes" id="UP000092666"/>
    </source>
</evidence>
<sequence length="1243" mass="134138">MAEMNQPRPRLGSFRSHSHSHSPSPSATSHPLASTSTHPSLTRRTTGPQHGLGVTLTPSISLPGTQSHPTQANHDHSLPTPYHRPHAKTISTARPTRRPAGGVSEADLLGVEPSSQRTKRAGNLSTISSPTLNAHVIIDQPREAEGSGARHRSPKRADSTSSKPLVSYLDSLGREELDVVETRFDIMSKEEIHEYLSLTVGSSTAAEGLTASHPSVDNSTPDSAASSSSRPPDRSALPPGDGDKSPLFPPSPPTLPAQVETRDHPLRILSRAIREMREVIEKLEKENERLRQAQTETNKARKRRSADRMSIHDNLTEAISTSLTSDSPLRDTPPRPSPFNPDDRSSLRPSSPTPSTSRSIRPPSIASSISVPFPASPLEPSIPITNTSSPSTSASGTSTPVGVKKANRTTWTSGLWVWGATKKPRPRQGSIGSIASMKQATTSGIGADFHVPLPRSGDYGTVDEEVSDRRGQGDGGSSPAYKAIFLATRLITPDPSSILVSADIPSNSLVAYLAHSLVSNARDEGIVARDPISDRRRSRDLSRSRAASIVSQDAISPDLNTSSKDKVPSGGYGDQALAATASLGRTLLSSVSSATMRGTRAITSLNEETRPSLLSRASSSRGFPTTAISAPMPQVNSGSSATSPTEERPLPSVELSSIVPDESRPPTVLLSRQNLGSFFQNTKGKLHTASRFESDEEPLTDRYGFIYDIQHAKMLKDASAAGTPAPASLNGVIPPSASTEAEGWIARRRRNSHESQRSARSRKMSLDQVEAGSTTGASPRQSVDSAVSPQLLGVRSKTPEDVSPPQSRSSSQVDTHRHRSSTLLNLNPSPARPVTAKDHLTVSARGASSLLPDVTPSLSAPPLSASLAHASSPLEPSSAVMNPNANASRLTISSLLDQLTEIHDRQQKDRQVEWDAFLRRRARHRAATHSTHSGSSNKTDDLRWGSGLIGVGQMGLNGKGGQEDWKQFTRLVRKGIPLKYRSDIWAECSGAKDLMVPGEYSEILTVHKDDPSPFKQDIEKDVGRTFPGNVFFGGDGPGVAKLRRVLTAYAWHNPAVGYCQGMNMLAATLLLTHTDEEQAYWVLTSLIDRLLPANFYSPSLLASRADQAVLNDLVTQLVPKVHVHLEGLGVDLASITFGWWLSLFTDCLPVETLFRVWDVFFVEGHDTLFRVAIAILKSNEAEICATESVSDLFNFISNMTSRLWNADKLIGLQHSYKPIIRHIDLVARCEKAVLTLQAELGEE</sequence>
<dbReference type="Pfam" id="PF00566">
    <property type="entry name" value="RabGAP-TBC"/>
    <property type="match status" value="1"/>
</dbReference>
<dbReference type="SUPFAM" id="SSF47923">
    <property type="entry name" value="Ypt/Rab-GAP domain of gyp1p"/>
    <property type="match status" value="2"/>
</dbReference>
<dbReference type="SMART" id="SM00164">
    <property type="entry name" value="TBC"/>
    <property type="match status" value="1"/>
</dbReference>
<feature type="compositionally biased region" description="Low complexity" evidence="1">
    <location>
        <begin position="21"/>
        <end position="40"/>
    </location>
</feature>
<feature type="compositionally biased region" description="Low complexity" evidence="1">
    <location>
        <begin position="347"/>
        <end position="373"/>
    </location>
</feature>
<gene>
    <name evidence="3" type="ORF">I316_07499</name>
</gene>
<dbReference type="OrthoDB" id="294251at2759"/>
<feature type="domain" description="Rab-GAP TBC" evidence="2">
    <location>
        <begin position="975"/>
        <end position="1164"/>
    </location>
</feature>
<feature type="compositionally biased region" description="Polar residues" evidence="1">
    <location>
        <begin position="123"/>
        <end position="132"/>
    </location>
</feature>
<evidence type="ECO:0000259" key="2">
    <source>
        <dbReference type="PROSITE" id="PS50086"/>
    </source>
</evidence>
<dbReference type="FunFam" id="1.10.8.270:FF:000026">
    <property type="entry name" value="TBC (Tre-2/Bub2/Cdc16) domain family"/>
    <property type="match status" value="1"/>
</dbReference>
<dbReference type="PROSITE" id="PS50086">
    <property type="entry name" value="TBC_RABGAP"/>
    <property type="match status" value="1"/>
</dbReference>
<feature type="compositionally biased region" description="Basic and acidic residues" evidence="1">
    <location>
        <begin position="533"/>
        <end position="543"/>
    </location>
</feature>
<accession>A0A1B9GIQ2</accession>
<evidence type="ECO:0000313" key="3">
    <source>
        <dbReference type="EMBL" id="OCF30866.1"/>
    </source>
</evidence>
<feature type="region of interest" description="Disordered" evidence="1">
    <location>
        <begin position="290"/>
        <end position="404"/>
    </location>
</feature>
<dbReference type="PANTHER" id="PTHR47219:SF20">
    <property type="entry name" value="TBC1 DOMAIN FAMILY MEMBER 2B"/>
    <property type="match status" value="1"/>
</dbReference>
<keyword evidence="4" id="KW-1185">Reference proteome</keyword>
<feature type="compositionally biased region" description="Polar residues" evidence="1">
    <location>
        <begin position="622"/>
        <end position="644"/>
    </location>
</feature>
<dbReference type="EMBL" id="KV700140">
    <property type="protein sequence ID" value="OCF30866.1"/>
    <property type="molecule type" value="Genomic_DNA"/>
</dbReference>
<feature type="compositionally biased region" description="Polar residues" evidence="1">
    <location>
        <begin position="56"/>
        <end position="72"/>
    </location>
</feature>
<dbReference type="GO" id="GO:0005096">
    <property type="term" value="F:GTPase activator activity"/>
    <property type="evidence" value="ECO:0007669"/>
    <property type="project" value="TreeGrafter"/>
</dbReference>
<feature type="region of interest" description="Disordered" evidence="1">
    <location>
        <begin position="1"/>
        <end position="172"/>
    </location>
</feature>
<dbReference type="STRING" id="1296120.A0A1B9GIQ2"/>
<feature type="region of interest" description="Disordered" evidence="1">
    <location>
        <begin position="533"/>
        <end position="571"/>
    </location>
</feature>
<dbReference type="PANTHER" id="PTHR47219">
    <property type="entry name" value="RAB GTPASE-ACTIVATING PROTEIN 1-LIKE"/>
    <property type="match status" value="1"/>
</dbReference>
<dbReference type="InterPro" id="IPR035969">
    <property type="entry name" value="Rab-GAP_TBC_sf"/>
</dbReference>
<dbReference type="GO" id="GO:0031267">
    <property type="term" value="F:small GTPase binding"/>
    <property type="evidence" value="ECO:0007669"/>
    <property type="project" value="TreeGrafter"/>
</dbReference>
<feature type="compositionally biased region" description="Low complexity" evidence="1">
    <location>
        <begin position="221"/>
        <end position="236"/>
    </location>
</feature>
<dbReference type="InterPro" id="IPR000195">
    <property type="entry name" value="Rab-GAP-TBC_dom"/>
</dbReference>
<feature type="compositionally biased region" description="Polar residues" evidence="1">
    <location>
        <begin position="549"/>
        <end position="562"/>
    </location>
</feature>
<feature type="region of interest" description="Disordered" evidence="1">
    <location>
        <begin position="721"/>
        <end position="834"/>
    </location>
</feature>
<dbReference type="Proteomes" id="UP000092666">
    <property type="component" value="Unassembled WGS sequence"/>
</dbReference>
<dbReference type="AlphaFoldDB" id="A0A1B9GIQ2"/>
<protein>
    <recommendedName>
        <fullName evidence="2">Rab-GAP TBC domain-containing protein</fullName>
    </recommendedName>
</protein>
<dbReference type="Gene3D" id="1.10.8.270">
    <property type="entry name" value="putative rabgap domain of human tbc1 domain family member 14 like domains"/>
    <property type="match status" value="1"/>
</dbReference>
<name>A0A1B9GIQ2_9TREE</name>
<reference evidence="3 4" key="1">
    <citation type="submission" date="2013-07" db="EMBL/GenBank/DDBJ databases">
        <title>The Genome Sequence of Cryptococcus heveanensis BCC8398.</title>
        <authorList>
            <consortium name="The Broad Institute Genome Sequencing Platform"/>
            <person name="Cuomo C."/>
            <person name="Litvintseva A."/>
            <person name="Chen Y."/>
            <person name="Heitman J."/>
            <person name="Sun S."/>
            <person name="Springer D."/>
            <person name="Dromer F."/>
            <person name="Young S.K."/>
            <person name="Zeng Q."/>
            <person name="Gargeya S."/>
            <person name="Fitzgerald M."/>
            <person name="Abouelleil A."/>
            <person name="Alvarado L."/>
            <person name="Berlin A.M."/>
            <person name="Chapman S.B."/>
            <person name="Dewar J."/>
            <person name="Goldberg J."/>
            <person name="Griggs A."/>
            <person name="Gujja S."/>
            <person name="Hansen M."/>
            <person name="Howarth C."/>
            <person name="Imamovic A."/>
            <person name="Larimer J."/>
            <person name="McCowan C."/>
            <person name="Murphy C."/>
            <person name="Pearson M."/>
            <person name="Priest M."/>
            <person name="Roberts A."/>
            <person name="Saif S."/>
            <person name="Shea T."/>
            <person name="Sykes S."/>
            <person name="Wortman J."/>
            <person name="Nusbaum C."/>
            <person name="Birren B."/>
        </authorList>
    </citation>
    <scope>NUCLEOTIDE SEQUENCE [LARGE SCALE GENOMIC DNA]</scope>
    <source>
        <strain evidence="3 4">BCC8398</strain>
    </source>
</reference>
<feature type="compositionally biased region" description="Low complexity" evidence="1">
    <location>
        <begin position="612"/>
        <end position="621"/>
    </location>
</feature>
<feature type="compositionally biased region" description="Polar residues" evidence="1">
    <location>
        <begin position="771"/>
        <end position="788"/>
    </location>
</feature>
<dbReference type="InterPro" id="IPR050302">
    <property type="entry name" value="Rab_GAP_TBC_domain"/>
</dbReference>
<feature type="compositionally biased region" description="Low complexity" evidence="1">
    <location>
        <begin position="801"/>
        <end position="813"/>
    </location>
</feature>
<evidence type="ECO:0000256" key="1">
    <source>
        <dbReference type="SAM" id="MobiDB-lite"/>
    </source>
</evidence>
<proteinExistence type="predicted"/>
<feature type="region of interest" description="Disordered" evidence="1">
    <location>
        <begin position="601"/>
        <end position="652"/>
    </location>
</feature>
<feature type="region of interest" description="Disordered" evidence="1">
    <location>
        <begin position="208"/>
        <end position="264"/>
    </location>
</feature>
<reference evidence="4" key="2">
    <citation type="submission" date="2013-12" db="EMBL/GenBank/DDBJ databases">
        <title>Evolution of pathogenesis and genome organization in the Tremellales.</title>
        <authorList>
            <person name="Cuomo C."/>
            <person name="Litvintseva A."/>
            <person name="Heitman J."/>
            <person name="Chen Y."/>
            <person name="Sun S."/>
            <person name="Springer D."/>
            <person name="Dromer F."/>
            <person name="Young S."/>
            <person name="Zeng Q."/>
            <person name="Chapman S."/>
            <person name="Gujja S."/>
            <person name="Saif S."/>
            <person name="Birren B."/>
        </authorList>
    </citation>
    <scope>NUCLEOTIDE SEQUENCE [LARGE SCALE GENOMIC DNA]</scope>
    <source>
        <strain evidence="4">BCC8398</strain>
    </source>
</reference>
<feature type="compositionally biased region" description="Polar residues" evidence="1">
    <location>
        <begin position="317"/>
        <end position="327"/>
    </location>
</feature>